<dbReference type="PANTHER" id="PTHR32170:SF4">
    <property type="entry name" value="DUF3437 DOMAIN-CONTAINING PROTEIN-RELATED"/>
    <property type="match status" value="1"/>
</dbReference>
<dbReference type="InterPro" id="IPR011989">
    <property type="entry name" value="ARM-like"/>
</dbReference>
<evidence type="ECO:0000256" key="1">
    <source>
        <dbReference type="ARBA" id="ARBA00004324"/>
    </source>
</evidence>
<feature type="domain" description="Proteasome activator complex subunit 4-like HEAT repeat-like" evidence="11">
    <location>
        <begin position="1254"/>
        <end position="1531"/>
    </location>
</feature>
<dbReference type="PANTHER" id="PTHR32170">
    <property type="entry name" value="PROTEASOME ACTIVATOR COMPLEX SUBUNIT 4"/>
    <property type="match status" value="1"/>
</dbReference>
<dbReference type="Pfam" id="PF23096">
    <property type="entry name" value="HEAT_PSME4"/>
    <property type="match status" value="1"/>
</dbReference>
<evidence type="ECO:0000256" key="4">
    <source>
        <dbReference type="ARBA" id="ARBA00022490"/>
    </source>
</evidence>
<dbReference type="InterPro" id="IPR021843">
    <property type="entry name" value="PSME4_C"/>
</dbReference>
<evidence type="ECO:0000256" key="2">
    <source>
        <dbReference type="ARBA" id="ARBA00004496"/>
    </source>
</evidence>
<feature type="domain" description="Proteasome activator Blm10 middle HEAT repeats region" evidence="10">
    <location>
        <begin position="554"/>
        <end position="888"/>
    </location>
</feature>
<evidence type="ECO:0000256" key="3">
    <source>
        <dbReference type="ARBA" id="ARBA00005739"/>
    </source>
</evidence>
<dbReference type="Pfam" id="PF16507">
    <property type="entry name" value="HEAT_PSME4_mid"/>
    <property type="match status" value="2"/>
</dbReference>
<protein>
    <recommendedName>
        <fullName evidence="14">Proteasome activator complex subunit 4</fullName>
    </recommendedName>
</protein>
<dbReference type="Proteomes" id="UP001303046">
    <property type="component" value="Unassembled WGS sequence"/>
</dbReference>
<dbReference type="Gene3D" id="1.25.10.10">
    <property type="entry name" value="Leucine-rich Repeat Variant"/>
    <property type="match status" value="1"/>
</dbReference>
<dbReference type="Pfam" id="PF11919">
    <property type="entry name" value="PSME4_C"/>
    <property type="match status" value="1"/>
</dbReference>
<reference evidence="12 13" key="1">
    <citation type="submission" date="2023-08" db="EMBL/GenBank/DDBJ databases">
        <title>A Necator americanus chromosomal reference genome.</title>
        <authorList>
            <person name="Ilik V."/>
            <person name="Petrzelkova K.J."/>
            <person name="Pardy F."/>
            <person name="Fuh T."/>
            <person name="Niatou-Singa F.S."/>
            <person name="Gouil Q."/>
            <person name="Baker L."/>
            <person name="Ritchie M.E."/>
            <person name="Jex A.R."/>
            <person name="Gazzola D."/>
            <person name="Li H."/>
            <person name="Toshio Fujiwara R."/>
            <person name="Zhan B."/>
            <person name="Aroian R.V."/>
            <person name="Pafco B."/>
            <person name="Schwarz E.M."/>
        </authorList>
    </citation>
    <scope>NUCLEOTIDE SEQUENCE [LARGE SCALE GENOMIC DNA]</scope>
    <source>
        <strain evidence="12 13">Aroian</strain>
        <tissue evidence="12">Whole animal</tissue>
    </source>
</reference>
<feature type="domain" description="Proteasome activator Blm10 middle HEAT repeats region" evidence="10">
    <location>
        <begin position="365"/>
        <end position="505"/>
    </location>
</feature>
<dbReference type="InterPro" id="IPR035309">
    <property type="entry name" value="PSME4"/>
</dbReference>
<comment type="similarity">
    <text evidence="3">Belongs to the BLM10 family.</text>
</comment>
<keyword evidence="13" id="KW-1185">Reference proteome</keyword>
<evidence type="ECO:0000256" key="5">
    <source>
        <dbReference type="ARBA" id="ARBA00022737"/>
    </source>
</evidence>
<evidence type="ECO:0000259" key="10">
    <source>
        <dbReference type="Pfam" id="PF16507"/>
    </source>
</evidence>
<keyword evidence="8" id="KW-0539">Nucleus</keyword>
<evidence type="ECO:0000259" key="9">
    <source>
        <dbReference type="Pfam" id="PF11919"/>
    </source>
</evidence>
<sequence length="1920" mass="220486">MLVCGVLSAKQMEEEVNVNQTGSARFGLSLSALMVFSRIEELDALPSIIGSVSASTYVVVDSAAAIKRDINRKFGRHEKHFVLVPYHEELTCELDARFDHIKHGLITAVLVNEQRPGLRNFVFALKTFLSIYGFRFSKEEHVQLIQLFYLILVRKDQWPDIVNYAAKTLEDLVNRSYFNYDDITLDWEPLYNLYYDANYGKLEEIDGKNLRNAVFRLKRFYRPSETPKIWDKIQVHLSPRYSTKEFCDLALLFLPIRMTTEEHKKFGAGLWFETVWKMYEVVEMGNKWGEELPNLFATLAYTNPDFMDWSPLYDVLFTRAIRAMGLSIRESKVIVGDAGSALSLGGIARMIVATLGGPYGCQRHLERMMQLVEPFMHPSNESSHTLLVLVFLQNVLQETVNRYREERTKSHKRKVPKEFYLTDSDIEKFTDAILQSLLYSLYTKDATTTKAPARLVMILGSLCPGRVFPRFFEHAYPAIFAVDEPHRLTQTLDCLFEVVFLIARDSNPEIKRLKMEKDWVREMEEQRSPTSPIAQYSLEKLSESMPFDIETRLTSFRCHIFYFLEMLIEGIDINDVAKANIAIHNLTLIFFIVPILDYSGCIDYHDDLTDEEKALCKISVRLPVLAEMALDKMLGIVESLAVTAPKDSSSVIGSFCDAATTKEGSEEKILKKAIDRCVAAIFKNANDVITAKLGRKVLDFVRTNQFECSLATDMIASMVAFMTYELPSFWVLFAEHVLHKLKIVLTPEMRNAQELDASASWFVSLAASLLGTTSENYIQHKQICFEMIDLLVNCRSKVAYNSGALGLFNSLYTLSRTYPENTYRRNKDLSRPLKEWVPIREWGRLYKLEDVKMAWNVPSEKCRAVMEEILRKFLFPVMDLIKHVHVDRETLKKSFTIMSSILTGGGTCFSLPPSPLVACPISALPWFNANIPNTAVFTSEIRHPSGKNIREMLTDLIEKIINRSETSKHDLSQVLVTICSMLHYLIHINYIDSSELLSATETQTEIFTYMTDPVNKSYPIYVLESMAYVCHMKHATVTSTLLSNFHLRVIRLLIRLSLNDYAEVRMTAQTELHLVFAEYTVAREAVIDDFIHLLVNDKASKEKVKGALDVISKSKLATNSSVPARIKIWRSLLEMKSLDVRGILDVYEGISKQIGSMQKPMMKHYSCKNLTAFCETMFTKLQKAGEWSKFNCENSLEMTRNMQKQKRIESKKEREELVAMLLEHMSSKDLTHSRMKLCRTMLWRCQMEKSGIETIKILLSKIADEEKHFRDQSAEELCYWLKAHKPRTIRMKWPCPKKQKDDVPLKCGIRPDNLCLVYDSKHLPKTEEKWNTTVFVSKQYGCYKWPPFISVVVFAKRPQLNRTKLSDCEKAIVEAFENAEMYKKWISLLLIEKRDLPEVSESTVWIVKYLLRNFPDSTIIYKQITRTLMELLKSRKRAEQRLAAEFFAGVAMGTKYRGFKELNELWTWLAPAVDLMYDFLNADAHFAWHACLTTVLHRNDSRRYWWLIEQLLKGMARPAPTAWHQAVRSVSLPATSWRETETCRRICEIAWRNLPKARIETQRIGISNAFKNISAILDANMNNNFKGLPKRFQIESIDFWLQRFEGNLGETASNKSGAASAQTSETKVNVQGLESKNISMSEVAQKLAKASAPITPPVDVAQIYLRTLLEFLLQYYEDGMTCLTSGIISLLPVLLEYANEEDAQVVGSYKDMDIKYSASLLIHDHMSNLLLTSKFADLFLNTVLQSYYTSYVWRVKVSVLKFVQVLVFSNVYELERGDRAHKVARLLFDAVVDRQMEVRTEASRCMLTLILCNYIKVDKELTNYLDEMMKSKNISTLHGAIVGMGAVVRAHPYSTPPEVKPILKALCGVTSHNAELQNAATSALREFRRTHRENWEKTAKILGSELVYKIENAIAPVYYA</sequence>
<evidence type="ECO:0000256" key="6">
    <source>
        <dbReference type="ARBA" id="ARBA00022763"/>
    </source>
</evidence>
<accession>A0ABR1DJ82</accession>
<comment type="caution">
    <text evidence="12">The sequence shown here is derived from an EMBL/GenBank/DDBJ whole genome shotgun (WGS) entry which is preliminary data.</text>
</comment>
<name>A0ABR1DJ82_NECAM</name>
<keyword evidence="6" id="KW-0227">DNA damage</keyword>
<keyword evidence="7" id="KW-0234">DNA repair</keyword>
<dbReference type="SUPFAM" id="SSF48371">
    <property type="entry name" value="ARM repeat"/>
    <property type="match status" value="1"/>
</dbReference>
<evidence type="ECO:0000259" key="11">
    <source>
        <dbReference type="Pfam" id="PF23096"/>
    </source>
</evidence>
<dbReference type="InterPro" id="IPR032430">
    <property type="entry name" value="Blm10_mid"/>
</dbReference>
<dbReference type="EMBL" id="JAVFWL010000004">
    <property type="protein sequence ID" value="KAK6750529.1"/>
    <property type="molecule type" value="Genomic_DNA"/>
</dbReference>
<organism evidence="12 13">
    <name type="scientific">Necator americanus</name>
    <name type="common">Human hookworm</name>
    <dbReference type="NCBI Taxonomy" id="51031"/>
    <lineage>
        <taxon>Eukaryota</taxon>
        <taxon>Metazoa</taxon>
        <taxon>Ecdysozoa</taxon>
        <taxon>Nematoda</taxon>
        <taxon>Chromadorea</taxon>
        <taxon>Rhabditida</taxon>
        <taxon>Rhabditina</taxon>
        <taxon>Rhabditomorpha</taxon>
        <taxon>Strongyloidea</taxon>
        <taxon>Ancylostomatidae</taxon>
        <taxon>Bunostominae</taxon>
        <taxon>Necator</taxon>
    </lineage>
</organism>
<dbReference type="InterPro" id="IPR016024">
    <property type="entry name" value="ARM-type_fold"/>
</dbReference>
<proteinExistence type="inferred from homology"/>
<keyword evidence="5" id="KW-0677">Repeat</keyword>
<gene>
    <name evidence="12" type="primary">Necator_chrIV.g15775</name>
    <name evidence="12" type="ORF">RB195_002480</name>
</gene>
<evidence type="ECO:0000256" key="7">
    <source>
        <dbReference type="ARBA" id="ARBA00023204"/>
    </source>
</evidence>
<evidence type="ECO:0008006" key="14">
    <source>
        <dbReference type="Google" id="ProtNLM"/>
    </source>
</evidence>
<keyword evidence="4" id="KW-0963">Cytoplasm</keyword>
<evidence type="ECO:0000313" key="12">
    <source>
        <dbReference type="EMBL" id="KAK6750529.1"/>
    </source>
</evidence>
<evidence type="ECO:0000256" key="8">
    <source>
        <dbReference type="ARBA" id="ARBA00023242"/>
    </source>
</evidence>
<comment type="subcellular location">
    <subcellularLocation>
        <location evidence="2">Cytoplasm</location>
    </subcellularLocation>
    <subcellularLocation>
        <location evidence="1">Nucleus speckle</location>
    </subcellularLocation>
</comment>
<feature type="domain" description="Proteasome activator complex subunit 4 C-terminal" evidence="9">
    <location>
        <begin position="1836"/>
        <end position="1920"/>
    </location>
</feature>
<evidence type="ECO:0000313" key="13">
    <source>
        <dbReference type="Proteomes" id="UP001303046"/>
    </source>
</evidence>
<dbReference type="InterPro" id="IPR055455">
    <property type="entry name" value="HEAT_PSME4"/>
</dbReference>